<keyword evidence="4" id="KW-1185">Reference proteome</keyword>
<dbReference type="Gene3D" id="1.10.10.1400">
    <property type="entry name" value="Terminase, small subunit, N-terminal DNA-binding domain, HTH motif"/>
    <property type="match status" value="1"/>
</dbReference>
<evidence type="ECO:0000256" key="1">
    <source>
        <dbReference type="ARBA" id="ARBA00022612"/>
    </source>
</evidence>
<evidence type="ECO:0000256" key="2">
    <source>
        <dbReference type="ARBA" id="ARBA00023219"/>
    </source>
</evidence>
<name>A0ABX3GQR3_9BACL</name>
<dbReference type="PANTHER" id="PTHR41328:SF2">
    <property type="entry name" value="TERMINASE SMALL SUBUNIT"/>
    <property type="match status" value="1"/>
</dbReference>
<dbReference type="InterPro" id="IPR005335">
    <property type="entry name" value="Terminase_ssu"/>
</dbReference>
<sequence length="157" mass="17644">MADLRPQIMLFVTEYIKNGGNGTNAAIAAGYSEKSAYSQASRLLKSVEVQQYLNNTQQSINKDLRMMFAEDAVKAYTVMLEVMNDPLTPPKDRLVAARDLLDRAGYKPVDKLVADVQGEVTHNHEYHIEQQITSDPDSAELLKQLWKRQASTLETTI</sequence>
<reference evidence="3 4" key="1">
    <citation type="submission" date="2016-11" db="EMBL/GenBank/DDBJ databases">
        <title>Paenibacillus species isolates.</title>
        <authorList>
            <person name="Beno S.M."/>
        </authorList>
    </citation>
    <scope>NUCLEOTIDE SEQUENCE [LARGE SCALE GENOMIC DNA]</scope>
    <source>
        <strain evidence="3 4">FSL H7-0433</strain>
    </source>
</reference>
<organism evidence="3 4">
    <name type="scientific">Paenibacillus odorifer</name>
    <dbReference type="NCBI Taxonomy" id="189426"/>
    <lineage>
        <taxon>Bacteria</taxon>
        <taxon>Bacillati</taxon>
        <taxon>Bacillota</taxon>
        <taxon>Bacilli</taxon>
        <taxon>Bacillales</taxon>
        <taxon>Paenibacillaceae</taxon>
        <taxon>Paenibacillus</taxon>
    </lineage>
</organism>
<dbReference type="PANTHER" id="PTHR41328">
    <property type="entry name" value="TERMINASE SMALL SUBUNIT-RELATED"/>
    <property type="match status" value="1"/>
</dbReference>
<dbReference type="InterPro" id="IPR052404">
    <property type="entry name" value="SPP1-like_terminase"/>
</dbReference>
<dbReference type="Proteomes" id="UP000187158">
    <property type="component" value="Unassembled WGS sequence"/>
</dbReference>
<dbReference type="RefSeq" id="WP_076218546.1">
    <property type="nucleotide sequence ID" value="NZ_MPTF01000006.1"/>
</dbReference>
<evidence type="ECO:0000313" key="4">
    <source>
        <dbReference type="Proteomes" id="UP000187158"/>
    </source>
</evidence>
<accession>A0ABX3GQR3</accession>
<keyword evidence="1" id="KW-1188">Viral release from host cell</keyword>
<proteinExistence type="predicted"/>
<dbReference type="InterPro" id="IPR038713">
    <property type="entry name" value="Terminase_Gp1_N_sf"/>
</dbReference>
<dbReference type="EMBL" id="MPVP01000045">
    <property type="protein sequence ID" value="OMD34933.1"/>
    <property type="molecule type" value="Genomic_DNA"/>
</dbReference>
<evidence type="ECO:0000313" key="3">
    <source>
        <dbReference type="EMBL" id="OMD34933.1"/>
    </source>
</evidence>
<comment type="caution">
    <text evidence="3">The sequence shown here is derived from an EMBL/GenBank/DDBJ whole genome shotgun (WGS) entry which is preliminary data.</text>
</comment>
<dbReference type="Pfam" id="PF03592">
    <property type="entry name" value="Terminase_2"/>
    <property type="match status" value="1"/>
</dbReference>
<keyword evidence="2" id="KW-0231">Viral genome packaging</keyword>
<evidence type="ECO:0008006" key="5">
    <source>
        <dbReference type="Google" id="ProtNLM"/>
    </source>
</evidence>
<protein>
    <recommendedName>
        <fullName evidence="5">Terminase small subunit</fullName>
    </recommendedName>
</protein>
<gene>
    <name evidence="3" type="ORF">BSO21_09965</name>
</gene>